<sequence>MNRPGVDRGDILVRSRFALLDALSALDAHRDAVIVIGAQAVYLRTMRSPVALAETTKDSDLALDPRVLEDEPLLERSMSRAGFYRDPADGQPGAWLNAEGIPVDLMVPEALAGPGTKNTRGARIPPHDRRATRRARGLEAAVIDNSVMDVAALDPDDDRAYRVRVAGPAALLVAKLHKISERHISAPHRLNDKDAHDIYRILIDADTSELAAVFNVLQRDSISSETTSEAIEHLAKLFAQGPDALGARMAGRAEEGIGEPETVALATSLLAADLVQALQHD</sequence>
<feature type="region of interest" description="Disordered" evidence="1">
    <location>
        <begin position="114"/>
        <end position="133"/>
    </location>
</feature>
<protein>
    <recommendedName>
        <fullName evidence="4">Nucleotidyltransferase</fullName>
    </recommendedName>
</protein>
<evidence type="ECO:0000313" key="3">
    <source>
        <dbReference type="Proteomes" id="UP000645217"/>
    </source>
</evidence>
<name>A0A917VUP5_9ACTN</name>
<reference evidence="2" key="1">
    <citation type="journal article" date="2014" name="Int. J. Syst. Evol. Microbiol.">
        <title>Complete genome sequence of Corynebacterium casei LMG S-19264T (=DSM 44701T), isolated from a smear-ripened cheese.</title>
        <authorList>
            <consortium name="US DOE Joint Genome Institute (JGI-PGF)"/>
            <person name="Walter F."/>
            <person name="Albersmeier A."/>
            <person name="Kalinowski J."/>
            <person name="Ruckert C."/>
        </authorList>
    </citation>
    <scope>NUCLEOTIDE SEQUENCE</scope>
    <source>
        <strain evidence="2">JCM 13064</strain>
    </source>
</reference>
<accession>A0A917VUP5</accession>
<dbReference type="EMBL" id="BMNT01000052">
    <property type="protein sequence ID" value="GGL15915.1"/>
    <property type="molecule type" value="Genomic_DNA"/>
</dbReference>
<reference evidence="2" key="2">
    <citation type="submission" date="2020-09" db="EMBL/GenBank/DDBJ databases">
        <authorList>
            <person name="Sun Q."/>
            <person name="Ohkuma M."/>
        </authorList>
    </citation>
    <scope>NUCLEOTIDE SEQUENCE</scope>
    <source>
        <strain evidence="2">JCM 13064</strain>
    </source>
</reference>
<organism evidence="2 3">
    <name type="scientific">Sphaerisporangium melleum</name>
    <dbReference type="NCBI Taxonomy" id="321316"/>
    <lineage>
        <taxon>Bacteria</taxon>
        <taxon>Bacillati</taxon>
        <taxon>Actinomycetota</taxon>
        <taxon>Actinomycetes</taxon>
        <taxon>Streptosporangiales</taxon>
        <taxon>Streptosporangiaceae</taxon>
        <taxon>Sphaerisporangium</taxon>
    </lineage>
</organism>
<dbReference type="AlphaFoldDB" id="A0A917VUP5"/>
<dbReference type="RefSeq" id="WP_189167130.1">
    <property type="nucleotide sequence ID" value="NZ_BMNT01000052.1"/>
</dbReference>
<evidence type="ECO:0008006" key="4">
    <source>
        <dbReference type="Google" id="ProtNLM"/>
    </source>
</evidence>
<evidence type="ECO:0000313" key="2">
    <source>
        <dbReference type="EMBL" id="GGL15915.1"/>
    </source>
</evidence>
<evidence type="ECO:0000256" key="1">
    <source>
        <dbReference type="SAM" id="MobiDB-lite"/>
    </source>
</evidence>
<dbReference type="Proteomes" id="UP000645217">
    <property type="component" value="Unassembled WGS sequence"/>
</dbReference>
<keyword evidence="3" id="KW-1185">Reference proteome</keyword>
<comment type="caution">
    <text evidence="2">The sequence shown here is derived from an EMBL/GenBank/DDBJ whole genome shotgun (WGS) entry which is preliminary data.</text>
</comment>
<gene>
    <name evidence="2" type="ORF">GCM10007964_67380</name>
</gene>
<proteinExistence type="predicted"/>